<gene>
    <name evidence="2" type="ORF">NQU55_17580</name>
</gene>
<keyword evidence="1" id="KW-0812">Transmembrane</keyword>
<keyword evidence="1" id="KW-1133">Transmembrane helix</keyword>
<evidence type="ECO:0000313" key="2">
    <source>
        <dbReference type="EMBL" id="MCQ8771563.1"/>
    </source>
</evidence>
<dbReference type="EMBL" id="JANIID010000015">
    <property type="protein sequence ID" value="MCQ8771563.1"/>
    <property type="molecule type" value="Genomic_DNA"/>
</dbReference>
<comment type="caution">
    <text evidence="2">The sequence shown here is derived from an EMBL/GenBank/DDBJ whole genome shotgun (WGS) entry which is preliminary data.</text>
</comment>
<proteinExistence type="predicted"/>
<feature type="transmembrane region" description="Helical" evidence="1">
    <location>
        <begin position="56"/>
        <end position="77"/>
    </location>
</feature>
<dbReference type="RefSeq" id="WP_168096198.1">
    <property type="nucleotide sequence ID" value="NZ_JAATER010000590.1"/>
</dbReference>
<accession>A0A9X2LI24</accession>
<name>A0A9X2LI24_9ACTN</name>
<protein>
    <submittedName>
        <fullName evidence="2">Uncharacterized protein</fullName>
    </submittedName>
</protein>
<keyword evidence="3" id="KW-1185">Reference proteome</keyword>
<evidence type="ECO:0000256" key="1">
    <source>
        <dbReference type="SAM" id="Phobius"/>
    </source>
</evidence>
<evidence type="ECO:0000313" key="3">
    <source>
        <dbReference type="Proteomes" id="UP001142374"/>
    </source>
</evidence>
<organism evidence="2 3">
    <name type="scientific">Streptomyces telluris</name>
    <dbReference type="NCBI Taxonomy" id="2720021"/>
    <lineage>
        <taxon>Bacteria</taxon>
        <taxon>Bacillati</taxon>
        <taxon>Actinomycetota</taxon>
        <taxon>Actinomycetes</taxon>
        <taxon>Kitasatosporales</taxon>
        <taxon>Streptomycetaceae</taxon>
        <taxon>Streptomyces</taxon>
    </lineage>
</organism>
<dbReference type="AlphaFoldDB" id="A0A9X2LI24"/>
<sequence length="95" mass="10244">MSTPRTPQDDTDKAARSLALIKWAMLLAFGVVVAGLTVFTVLVLADAVRPDQALRLTVKITGSLLAVGATAATALRIRSDREGRKRLRRALKSML</sequence>
<feature type="transmembrane region" description="Helical" evidence="1">
    <location>
        <begin position="20"/>
        <end position="44"/>
    </location>
</feature>
<reference evidence="2" key="1">
    <citation type="submission" date="2022-06" db="EMBL/GenBank/DDBJ databases">
        <title>WGS of actinobacteria.</title>
        <authorList>
            <person name="Thawai C."/>
        </authorList>
    </citation>
    <scope>NUCLEOTIDE SEQUENCE</scope>
    <source>
        <strain evidence="2">AA8</strain>
    </source>
</reference>
<keyword evidence="1" id="KW-0472">Membrane</keyword>
<dbReference type="Proteomes" id="UP001142374">
    <property type="component" value="Unassembled WGS sequence"/>
</dbReference>